<comment type="catalytic activity">
    <reaction evidence="4">
        <text>Hydrolysis of (1-&gt;4)-beta-linkages between N-acetylmuramic acid and N-acetyl-D-glucosamine residues in a peptidoglycan and between N-acetyl-D-glucosamine residues in chitodextrins.</text>
        <dbReference type="EC" id="3.2.1.17"/>
    </reaction>
</comment>
<keyword evidence="6" id="KW-0472">Membrane</keyword>
<dbReference type="SUPFAM" id="SSF51445">
    <property type="entry name" value="(Trans)glycosidases"/>
    <property type="match status" value="1"/>
</dbReference>
<dbReference type="CDD" id="cd06412">
    <property type="entry name" value="GH25_CH-type"/>
    <property type="match status" value="1"/>
</dbReference>
<sequence length="480" mass="50527">MPANGLRTASRISLTLTALAAMLLGSLTLLGGSQAAAEPESVPGIDVSGHQENVDWQHAWNTGARFAYVKATEGTGFTNSYFAQQYNGAYDVGMIRGAYHFARPDVGPAAPQADYFVANGGGWSADGKTLPPLLDMEYNPYGADPCYGRSEHGMVRWIKNFSKQLHSKTGRWPMIYTTTDWWKTCTGNTPRFGSDHPLFIARYNDRVGELPNGWPHYTLWQYNDHGPMPGDQNTFNGSMAQLKRLALGGEAKQEPEPEPEPKPEPDPKPEPEPEPDPKPDPDPSPEPEPSPEPSPEPEPSIPESPENEASSSPSDEDTATGADEEPGDSQTGATAGDAGQDGTSDAGENGASGTPDQVASDRNAAAGDTSGEAEGDESPAGTAGDAESGDAGADGTESNGTGSDGTESGDAGSDGTERLVLQEAPRQDAEQAPRQGKGPDKLAETGAAQDLPRMIVFAAALIVLGLIVLTLTRGPARSRR</sequence>
<accession>A0ABN1VY62</accession>
<keyword evidence="2 4" id="KW-0378">Hydrolase</keyword>
<dbReference type="Pfam" id="PF01183">
    <property type="entry name" value="Glyco_hydro_25"/>
    <property type="match status" value="1"/>
</dbReference>
<keyword evidence="6" id="KW-0812">Transmembrane</keyword>
<proteinExistence type="inferred from homology"/>
<dbReference type="PROSITE" id="PS00953">
    <property type="entry name" value="GLYCOSYL_HYDROL_F25_1"/>
    <property type="match status" value="1"/>
</dbReference>
<dbReference type="EMBL" id="BAAALN010000002">
    <property type="protein sequence ID" value="GAA1226775.1"/>
    <property type="molecule type" value="Genomic_DNA"/>
</dbReference>
<dbReference type="PANTHER" id="PTHR34135">
    <property type="entry name" value="LYSOZYME"/>
    <property type="match status" value="1"/>
</dbReference>
<dbReference type="SMART" id="SM00641">
    <property type="entry name" value="Glyco_25"/>
    <property type="match status" value="1"/>
</dbReference>
<dbReference type="Gene3D" id="3.20.20.80">
    <property type="entry name" value="Glycosidases"/>
    <property type="match status" value="1"/>
</dbReference>
<dbReference type="InterPro" id="IPR008270">
    <property type="entry name" value="Glyco_hydro_25_AS"/>
</dbReference>
<evidence type="ECO:0000256" key="3">
    <source>
        <dbReference type="ARBA" id="ARBA00023295"/>
    </source>
</evidence>
<gene>
    <name evidence="7" type="ORF">GCM10009676_06100</name>
</gene>
<evidence type="ECO:0000256" key="6">
    <source>
        <dbReference type="SAM" id="Phobius"/>
    </source>
</evidence>
<dbReference type="EC" id="3.2.1.17" evidence="4"/>
<keyword evidence="8" id="KW-1185">Reference proteome</keyword>
<dbReference type="RefSeq" id="WP_308292260.1">
    <property type="nucleotide sequence ID" value="NZ_BAAALN010000002.1"/>
</dbReference>
<evidence type="ECO:0000313" key="8">
    <source>
        <dbReference type="Proteomes" id="UP001500653"/>
    </source>
</evidence>
<evidence type="ECO:0000256" key="2">
    <source>
        <dbReference type="ARBA" id="ARBA00022801"/>
    </source>
</evidence>
<feature type="compositionally biased region" description="Low complexity" evidence="5">
    <location>
        <begin position="328"/>
        <end position="347"/>
    </location>
</feature>
<feature type="compositionally biased region" description="Low complexity" evidence="5">
    <location>
        <begin position="303"/>
        <end position="313"/>
    </location>
</feature>
<comment type="caution">
    <text evidence="7">The sequence shown here is derived from an EMBL/GenBank/DDBJ whole genome shotgun (WGS) entry which is preliminary data.</text>
</comment>
<feature type="region of interest" description="Disordered" evidence="5">
    <location>
        <begin position="248"/>
        <end position="445"/>
    </location>
</feature>
<feature type="compositionally biased region" description="Pro residues" evidence="5">
    <location>
        <begin position="282"/>
        <end position="302"/>
    </location>
</feature>
<feature type="compositionally biased region" description="Basic and acidic residues" evidence="5">
    <location>
        <begin position="251"/>
        <end position="281"/>
    </location>
</feature>
<evidence type="ECO:0000256" key="4">
    <source>
        <dbReference type="RuleBase" id="RU361176"/>
    </source>
</evidence>
<name>A0ABN1VY62_9PSEU</name>
<organism evidence="7 8">
    <name type="scientific">Prauserella halophila</name>
    <dbReference type="NCBI Taxonomy" id="185641"/>
    <lineage>
        <taxon>Bacteria</taxon>
        <taxon>Bacillati</taxon>
        <taxon>Actinomycetota</taxon>
        <taxon>Actinomycetes</taxon>
        <taxon>Pseudonocardiales</taxon>
        <taxon>Pseudonocardiaceae</taxon>
        <taxon>Prauserella</taxon>
    </lineage>
</organism>
<feature type="transmembrane region" description="Helical" evidence="6">
    <location>
        <begin position="454"/>
        <end position="472"/>
    </location>
</feature>
<comment type="similarity">
    <text evidence="1 4">Belongs to the glycosyl hydrolase 25 family.</text>
</comment>
<dbReference type="InterPro" id="IPR017853">
    <property type="entry name" value="GH"/>
</dbReference>
<reference evidence="7 8" key="1">
    <citation type="journal article" date="2019" name="Int. J. Syst. Evol. Microbiol.">
        <title>The Global Catalogue of Microorganisms (GCM) 10K type strain sequencing project: providing services to taxonomists for standard genome sequencing and annotation.</title>
        <authorList>
            <consortium name="The Broad Institute Genomics Platform"/>
            <consortium name="The Broad Institute Genome Sequencing Center for Infectious Disease"/>
            <person name="Wu L."/>
            <person name="Ma J."/>
        </authorList>
    </citation>
    <scope>NUCLEOTIDE SEQUENCE [LARGE SCALE GENOMIC DNA]</scope>
    <source>
        <strain evidence="7 8">JCM 13023</strain>
    </source>
</reference>
<feature type="compositionally biased region" description="Basic and acidic residues" evidence="5">
    <location>
        <begin position="425"/>
        <end position="443"/>
    </location>
</feature>
<feature type="compositionally biased region" description="Acidic residues" evidence="5">
    <location>
        <begin position="314"/>
        <end position="327"/>
    </location>
</feature>
<keyword evidence="6" id="KW-1133">Transmembrane helix</keyword>
<dbReference type="InterPro" id="IPR002053">
    <property type="entry name" value="Glyco_hydro_25"/>
</dbReference>
<dbReference type="PROSITE" id="PS51904">
    <property type="entry name" value="GLYCOSYL_HYDROL_F25_2"/>
    <property type="match status" value="1"/>
</dbReference>
<keyword evidence="3 4" id="KW-0326">Glycosidase</keyword>
<dbReference type="InterPro" id="IPR018077">
    <property type="entry name" value="Glyco_hydro_fam25_subgr"/>
</dbReference>
<feature type="compositionally biased region" description="Low complexity" evidence="5">
    <location>
        <begin position="380"/>
        <end position="397"/>
    </location>
</feature>
<evidence type="ECO:0000313" key="7">
    <source>
        <dbReference type="EMBL" id="GAA1226775.1"/>
    </source>
</evidence>
<dbReference type="PANTHER" id="PTHR34135:SF2">
    <property type="entry name" value="LYSOZYME"/>
    <property type="match status" value="1"/>
</dbReference>
<protein>
    <recommendedName>
        <fullName evidence="4">Lysozyme</fullName>
        <ecNumber evidence="4">3.2.1.17</ecNumber>
    </recommendedName>
</protein>
<evidence type="ECO:0000256" key="5">
    <source>
        <dbReference type="SAM" id="MobiDB-lite"/>
    </source>
</evidence>
<dbReference type="Proteomes" id="UP001500653">
    <property type="component" value="Unassembled WGS sequence"/>
</dbReference>
<evidence type="ECO:0000256" key="1">
    <source>
        <dbReference type="ARBA" id="ARBA00010646"/>
    </source>
</evidence>